<evidence type="ECO:0000256" key="1">
    <source>
        <dbReference type="SAM" id="MobiDB-lite"/>
    </source>
</evidence>
<dbReference type="EMBL" id="JBBNAE010000007">
    <property type="protein sequence ID" value="KAK9108774.1"/>
    <property type="molecule type" value="Genomic_DNA"/>
</dbReference>
<protein>
    <submittedName>
        <fullName evidence="2">Uncharacterized protein</fullName>
    </submittedName>
</protein>
<organism evidence="2 3">
    <name type="scientific">Stephania japonica</name>
    <dbReference type="NCBI Taxonomy" id="461633"/>
    <lineage>
        <taxon>Eukaryota</taxon>
        <taxon>Viridiplantae</taxon>
        <taxon>Streptophyta</taxon>
        <taxon>Embryophyta</taxon>
        <taxon>Tracheophyta</taxon>
        <taxon>Spermatophyta</taxon>
        <taxon>Magnoliopsida</taxon>
        <taxon>Ranunculales</taxon>
        <taxon>Menispermaceae</taxon>
        <taxon>Menispermoideae</taxon>
        <taxon>Cissampelideae</taxon>
        <taxon>Stephania</taxon>
    </lineage>
</organism>
<dbReference type="AlphaFoldDB" id="A0AAP0NJ42"/>
<feature type="compositionally biased region" description="Low complexity" evidence="1">
    <location>
        <begin position="47"/>
        <end position="63"/>
    </location>
</feature>
<dbReference type="PANTHER" id="PTHR35304:SF3">
    <property type="entry name" value="CATHEPSIN PROPEPTIDE INHIBITOR DOMAIN-CONTAINING PROTEIN"/>
    <property type="match status" value="1"/>
</dbReference>
<proteinExistence type="predicted"/>
<keyword evidence="3" id="KW-1185">Reference proteome</keyword>
<dbReference type="PANTHER" id="PTHR35304">
    <property type="entry name" value="OS05G0120300 PROTEIN-RELATED"/>
    <property type="match status" value="1"/>
</dbReference>
<reference evidence="2 3" key="1">
    <citation type="submission" date="2024-01" db="EMBL/GenBank/DDBJ databases">
        <title>Genome assemblies of Stephania.</title>
        <authorList>
            <person name="Yang L."/>
        </authorList>
    </citation>
    <scope>NUCLEOTIDE SEQUENCE [LARGE SCALE GENOMIC DNA]</scope>
    <source>
        <strain evidence="2">QJT</strain>
        <tissue evidence="2">Leaf</tissue>
    </source>
</reference>
<dbReference type="Proteomes" id="UP001417504">
    <property type="component" value="Unassembled WGS sequence"/>
</dbReference>
<sequence>MKTSCSGAGCIDAQVPIKISFTKLYQWPEADAEFVKLMSKNEAEGPSNSSQTRSSSFSSSSRNWSYISCHESYVCRQRYLRSYTFTTRKETVAERGKKWFKERKNVRKRGINKDRCGDGVCYTCTSGLGFIFRFFLSCMAKVDVHEF</sequence>
<evidence type="ECO:0000313" key="3">
    <source>
        <dbReference type="Proteomes" id="UP001417504"/>
    </source>
</evidence>
<feature type="region of interest" description="Disordered" evidence="1">
    <location>
        <begin position="42"/>
        <end position="63"/>
    </location>
</feature>
<name>A0AAP0NJ42_9MAGN</name>
<gene>
    <name evidence="2" type="ORF">Sjap_016834</name>
</gene>
<accession>A0AAP0NJ42</accession>
<comment type="caution">
    <text evidence="2">The sequence shown here is derived from an EMBL/GenBank/DDBJ whole genome shotgun (WGS) entry which is preliminary data.</text>
</comment>
<evidence type="ECO:0000313" key="2">
    <source>
        <dbReference type="EMBL" id="KAK9108774.1"/>
    </source>
</evidence>